<name>V5HZU3_IXORI</name>
<feature type="non-terminal residue" evidence="1">
    <location>
        <position position="1"/>
    </location>
</feature>
<accession>V5HZU3</accession>
<protein>
    <submittedName>
        <fullName evidence="1">Uncharacterized protein</fullName>
    </submittedName>
</protein>
<reference evidence="1" key="1">
    <citation type="journal article" date="2015" name="Sci. Rep.">
        <title>Tissue- and time-dependent transcription in Ixodes ricinus salivary glands and midguts when blood feeding on the vertebrate host.</title>
        <authorList>
            <person name="Kotsyfakis M."/>
            <person name="Schwarz A."/>
            <person name="Erhart J."/>
            <person name="Ribeiro J.M."/>
        </authorList>
    </citation>
    <scope>NUCLEOTIDE SEQUENCE</scope>
    <source>
        <tissue evidence="1">Salivary gland and midgut</tissue>
    </source>
</reference>
<organism evidence="1">
    <name type="scientific">Ixodes ricinus</name>
    <name type="common">Common tick</name>
    <name type="synonym">Acarus ricinus</name>
    <dbReference type="NCBI Taxonomy" id="34613"/>
    <lineage>
        <taxon>Eukaryota</taxon>
        <taxon>Metazoa</taxon>
        <taxon>Ecdysozoa</taxon>
        <taxon>Arthropoda</taxon>
        <taxon>Chelicerata</taxon>
        <taxon>Arachnida</taxon>
        <taxon>Acari</taxon>
        <taxon>Parasitiformes</taxon>
        <taxon>Ixodida</taxon>
        <taxon>Ixodoidea</taxon>
        <taxon>Ixodidae</taxon>
        <taxon>Ixodinae</taxon>
        <taxon>Ixodes</taxon>
    </lineage>
</organism>
<dbReference type="AlphaFoldDB" id="V5HZU3"/>
<proteinExistence type="evidence at transcript level"/>
<dbReference type="EMBL" id="GANP01004190">
    <property type="protein sequence ID" value="JAB80278.1"/>
    <property type="molecule type" value="mRNA"/>
</dbReference>
<evidence type="ECO:0000313" key="1">
    <source>
        <dbReference type="EMBL" id="JAB80278.1"/>
    </source>
</evidence>
<sequence>RFGVTLSEETLYGQDTSSETTPSLLGIQAYCFSRWSFLEIRSVALPNTLSLKYIDASDPAENYTWTTASLDIKVESTGQRNFYFYPHRQSSAQGQESHI</sequence>